<dbReference type="RefSeq" id="WP_134534733.1">
    <property type="nucleotide sequence ID" value="NZ_SOFG01000011.1"/>
</dbReference>
<accession>A0ABY2IDA6</accession>
<proteinExistence type="predicted"/>
<feature type="compositionally biased region" description="Low complexity" evidence="1">
    <location>
        <begin position="119"/>
        <end position="131"/>
    </location>
</feature>
<sequence>MRPQSGEIHVNLGQAVSTVFKKYAQFHGVASRSEYWWWTLFATVVGYSIVGLDMAINGRSTNFPLVWSLGTLLPSLAVTVRRFRDAGYGWASLFLALLPVLGAIIIIVMLCQPSETKAPADSAPDSATPDDLLAPPHSV</sequence>
<dbReference type="Pfam" id="PF05656">
    <property type="entry name" value="DUF805"/>
    <property type="match status" value="1"/>
</dbReference>
<protein>
    <submittedName>
        <fullName evidence="3">DUF805 domain-containing protein</fullName>
    </submittedName>
</protein>
<evidence type="ECO:0000256" key="2">
    <source>
        <dbReference type="SAM" id="Phobius"/>
    </source>
</evidence>
<keyword evidence="2" id="KW-0472">Membrane</keyword>
<evidence type="ECO:0000313" key="3">
    <source>
        <dbReference type="EMBL" id="TFB87579.1"/>
    </source>
</evidence>
<keyword evidence="2" id="KW-0812">Transmembrane</keyword>
<feature type="region of interest" description="Disordered" evidence="1">
    <location>
        <begin position="117"/>
        <end position="139"/>
    </location>
</feature>
<organism evidence="3 4">
    <name type="scientific">Cryobacterium algoricola</name>
    <dbReference type="NCBI Taxonomy" id="1259183"/>
    <lineage>
        <taxon>Bacteria</taxon>
        <taxon>Bacillati</taxon>
        <taxon>Actinomycetota</taxon>
        <taxon>Actinomycetes</taxon>
        <taxon>Micrococcales</taxon>
        <taxon>Microbacteriaceae</taxon>
        <taxon>Cryobacterium</taxon>
    </lineage>
</organism>
<keyword evidence="4" id="KW-1185">Reference proteome</keyword>
<keyword evidence="2" id="KW-1133">Transmembrane helix</keyword>
<comment type="caution">
    <text evidence="3">The sequence shown here is derived from an EMBL/GenBank/DDBJ whole genome shotgun (WGS) entry which is preliminary data.</text>
</comment>
<name>A0ABY2IDA6_9MICO</name>
<feature type="transmembrane region" description="Helical" evidence="2">
    <location>
        <begin position="35"/>
        <end position="56"/>
    </location>
</feature>
<dbReference type="EMBL" id="SOFG01000011">
    <property type="protein sequence ID" value="TFB87579.1"/>
    <property type="molecule type" value="Genomic_DNA"/>
</dbReference>
<evidence type="ECO:0000256" key="1">
    <source>
        <dbReference type="SAM" id="MobiDB-lite"/>
    </source>
</evidence>
<dbReference type="InterPro" id="IPR008523">
    <property type="entry name" value="DUF805"/>
</dbReference>
<gene>
    <name evidence="3" type="ORF">E3O44_10835</name>
</gene>
<dbReference type="Proteomes" id="UP000297608">
    <property type="component" value="Unassembled WGS sequence"/>
</dbReference>
<feature type="transmembrane region" description="Helical" evidence="2">
    <location>
        <begin position="89"/>
        <end position="111"/>
    </location>
</feature>
<dbReference type="PANTHER" id="PTHR34980:SF2">
    <property type="entry name" value="INNER MEMBRANE PROTEIN YHAH-RELATED"/>
    <property type="match status" value="1"/>
</dbReference>
<reference evidence="3 4" key="1">
    <citation type="submission" date="2019-03" db="EMBL/GenBank/DDBJ databases">
        <title>Genomics of glacier-inhabiting Cryobacterium strains.</title>
        <authorList>
            <person name="Liu Q."/>
            <person name="Xin Y.-H."/>
        </authorList>
    </citation>
    <scope>NUCLEOTIDE SEQUENCE [LARGE SCALE GENOMIC DNA]</scope>
    <source>
        <strain evidence="3 4">MDB2-B</strain>
    </source>
</reference>
<evidence type="ECO:0000313" key="4">
    <source>
        <dbReference type="Proteomes" id="UP000297608"/>
    </source>
</evidence>
<dbReference type="PANTHER" id="PTHR34980">
    <property type="entry name" value="INNER MEMBRANE PROTEIN-RELATED-RELATED"/>
    <property type="match status" value="1"/>
</dbReference>